<dbReference type="GO" id="GO:0044874">
    <property type="term" value="P:lipoprotein localization to outer membrane"/>
    <property type="evidence" value="ECO:0007669"/>
    <property type="project" value="TreeGrafter"/>
</dbReference>
<dbReference type="PANTHER" id="PTHR24220:SF689">
    <property type="entry name" value="LIPOPROTEIN-RELEASING SYSTEM ATP-BINDING PROTEIN LOLD"/>
    <property type="match status" value="1"/>
</dbReference>
<dbReference type="Pfam" id="PF00005">
    <property type="entry name" value="ABC_tran"/>
    <property type="match status" value="1"/>
</dbReference>
<evidence type="ECO:0000256" key="3">
    <source>
        <dbReference type="ARBA" id="ARBA00022475"/>
    </source>
</evidence>
<evidence type="ECO:0000256" key="7">
    <source>
        <dbReference type="ARBA" id="ARBA00023136"/>
    </source>
</evidence>
<keyword evidence="7" id="KW-0472">Membrane</keyword>
<dbReference type="PROSITE" id="PS50893">
    <property type="entry name" value="ABC_TRANSPORTER_2"/>
    <property type="match status" value="1"/>
</dbReference>
<dbReference type="InterPro" id="IPR027417">
    <property type="entry name" value="P-loop_NTPase"/>
</dbReference>
<organism evidence="9 10">
    <name type="scientific">OM182 bacterium</name>
    <dbReference type="NCBI Taxonomy" id="2510334"/>
    <lineage>
        <taxon>Bacteria</taxon>
        <taxon>Pseudomonadati</taxon>
        <taxon>Pseudomonadota</taxon>
        <taxon>Gammaproteobacteria</taxon>
        <taxon>OMG group</taxon>
        <taxon>OM182 clade</taxon>
    </lineage>
</organism>
<dbReference type="InterPro" id="IPR017871">
    <property type="entry name" value="ABC_transporter-like_CS"/>
</dbReference>
<evidence type="ECO:0000313" key="10">
    <source>
        <dbReference type="Proteomes" id="UP000316199"/>
    </source>
</evidence>
<dbReference type="Gene3D" id="3.40.50.300">
    <property type="entry name" value="P-loop containing nucleotide triphosphate hydrolases"/>
    <property type="match status" value="1"/>
</dbReference>
<keyword evidence="5 9" id="KW-0067">ATP-binding</keyword>
<evidence type="ECO:0000259" key="8">
    <source>
        <dbReference type="PROSITE" id="PS50893"/>
    </source>
</evidence>
<dbReference type="PANTHER" id="PTHR24220">
    <property type="entry name" value="IMPORT ATP-BINDING PROTEIN"/>
    <property type="match status" value="1"/>
</dbReference>
<dbReference type="AlphaFoldDB" id="A0A520S0A4"/>
<dbReference type="CDD" id="cd03255">
    <property type="entry name" value="ABC_MJ0796_LolCDE_FtsE"/>
    <property type="match status" value="1"/>
</dbReference>
<keyword evidence="2" id="KW-0813">Transport</keyword>
<dbReference type="Proteomes" id="UP000316199">
    <property type="component" value="Unassembled WGS sequence"/>
</dbReference>
<gene>
    <name evidence="9" type="ORF">EVA68_05845</name>
</gene>
<accession>A0A520S0A4</accession>
<evidence type="ECO:0000256" key="6">
    <source>
        <dbReference type="ARBA" id="ARBA00022967"/>
    </source>
</evidence>
<dbReference type="InterPro" id="IPR003439">
    <property type="entry name" value="ABC_transporter-like_ATP-bd"/>
</dbReference>
<dbReference type="SUPFAM" id="SSF52540">
    <property type="entry name" value="P-loop containing nucleoside triphosphate hydrolases"/>
    <property type="match status" value="1"/>
</dbReference>
<evidence type="ECO:0000256" key="5">
    <source>
        <dbReference type="ARBA" id="ARBA00022840"/>
    </source>
</evidence>
<keyword evidence="3" id="KW-1003">Cell membrane</keyword>
<dbReference type="SMART" id="SM00382">
    <property type="entry name" value="AAA"/>
    <property type="match status" value="1"/>
</dbReference>
<dbReference type="EMBL" id="SHAG01000022">
    <property type="protein sequence ID" value="RZO75900.1"/>
    <property type="molecule type" value="Genomic_DNA"/>
</dbReference>
<dbReference type="InterPro" id="IPR003593">
    <property type="entry name" value="AAA+_ATPase"/>
</dbReference>
<evidence type="ECO:0000313" key="9">
    <source>
        <dbReference type="EMBL" id="RZO75900.1"/>
    </source>
</evidence>
<evidence type="ECO:0000256" key="1">
    <source>
        <dbReference type="ARBA" id="ARBA00005417"/>
    </source>
</evidence>
<dbReference type="InterPro" id="IPR017911">
    <property type="entry name" value="MacB-like_ATP-bd"/>
</dbReference>
<reference evidence="9 10" key="1">
    <citation type="submission" date="2019-02" db="EMBL/GenBank/DDBJ databases">
        <title>Prokaryotic population dynamics and viral predation in marine succession experiment using metagenomics: the confinement effect.</title>
        <authorList>
            <person name="Haro-Moreno J.M."/>
            <person name="Rodriguez-Valera F."/>
            <person name="Lopez-Perez M."/>
        </authorList>
    </citation>
    <scope>NUCLEOTIDE SEQUENCE [LARGE SCALE GENOMIC DNA]</scope>
    <source>
        <strain evidence="9">MED-G157</strain>
    </source>
</reference>
<keyword evidence="6" id="KW-1278">Translocase</keyword>
<name>A0A520S0A4_9GAMM</name>
<keyword evidence="4" id="KW-0547">Nucleotide-binding</keyword>
<dbReference type="InterPro" id="IPR015854">
    <property type="entry name" value="ABC_transpr_LolD-like"/>
</dbReference>
<dbReference type="GO" id="GO:0022857">
    <property type="term" value="F:transmembrane transporter activity"/>
    <property type="evidence" value="ECO:0007669"/>
    <property type="project" value="TreeGrafter"/>
</dbReference>
<dbReference type="FunFam" id="3.40.50.300:FF:000230">
    <property type="entry name" value="Lipoprotein-releasing system ATP-binding protein LolD"/>
    <property type="match status" value="1"/>
</dbReference>
<dbReference type="PROSITE" id="PS00211">
    <property type="entry name" value="ABC_TRANSPORTER_1"/>
    <property type="match status" value="1"/>
</dbReference>
<evidence type="ECO:0000256" key="2">
    <source>
        <dbReference type="ARBA" id="ARBA00022448"/>
    </source>
</evidence>
<comment type="caution">
    <text evidence="9">The sequence shown here is derived from an EMBL/GenBank/DDBJ whole genome shotgun (WGS) entry which is preliminary data.</text>
</comment>
<sequence>MNHNSSILSVNSVHKSFIQGEKIIEVLKGVNLEVNVGERVGIVGLSGSGKSTLLHILGGLERSDSGDILIDGKNIAQLKDFEVNHMRNSYLGFVYQFHHLLPDFTALENVSLPPLIGGKSKKHANFLARKILHKVGLEHREDHRPGELSGGERQRVAIARALVNEPTCILADEPTGNLDEKTARDVNEMIISLSDQLDTSFLIVTHNSDLARRMDRVVQLQNGILSEK</sequence>
<dbReference type="GO" id="GO:0016887">
    <property type="term" value="F:ATP hydrolysis activity"/>
    <property type="evidence" value="ECO:0007669"/>
    <property type="project" value="InterPro"/>
</dbReference>
<comment type="similarity">
    <text evidence="1">Belongs to the ABC transporter superfamily.</text>
</comment>
<protein>
    <submittedName>
        <fullName evidence="9">ATP-binding cassette domain-containing protein</fullName>
    </submittedName>
</protein>
<dbReference type="GO" id="GO:0005886">
    <property type="term" value="C:plasma membrane"/>
    <property type="evidence" value="ECO:0007669"/>
    <property type="project" value="TreeGrafter"/>
</dbReference>
<feature type="domain" description="ABC transporter" evidence="8">
    <location>
        <begin position="8"/>
        <end position="228"/>
    </location>
</feature>
<dbReference type="GO" id="GO:0089705">
    <property type="term" value="P:protein localization to outer membrane"/>
    <property type="evidence" value="ECO:0007669"/>
    <property type="project" value="TreeGrafter"/>
</dbReference>
<dbReference type="GO" id="GO:0005524">
    <property type="term" value="F:ATP binding"/>
    <property type="evidence" value="ECO:0007669"/>
    <property type="project" value="UniProtKB-KW"/>
</dbReference>
<proteinExistence type="inferred from homology"/>
<evidence type="ECO:0000256" key="4">
    <source>
        <dbReference type="ARBA" id="ARBA00022741"/>
    </source>
</evidence>